<organism evidence="2 3">
    <name type="scientific">Penicillium solitum</name>
    <dbReference type="NCBI Taxonomy" id="60172"/>
    <lineage>
        <taxon>Eukaryota</taxon>
        <taxon>Fungi</taxon>
        <taxon>Dikarya</taxon>
        <taxon>Ascomycota</taxon>
        <taxon>Pezizomycotina</taxon>
        <taxon>Eurotiomycetes</taxon>
        <taxon>Eurotiomycetidae</taxon>
        <taxon>Eurotiales</taxon>
        <taxon>Aspergillaceae</taxon>
        <taxon>Penicillium</taxon>
    </lineage>
</organism>
<evidence type="ECO:0000256" key="1">
    <source>
        <dbReference type="SAM" id="MobiDB-lite"/>
    </source>
</evidence>
<comment type="caution">
    <text evidence="2">The sequence shown here is derived from an EMBL/GenBank/DDBJ whole genome shotgun (WGS) entry which is preliminary data.</text>
</comment>
<dbReference type="EMBL" id="MDYO01000109">
    <property type="protein sequence ID" value="OQD84840.1"/>
    <property type="molecule type" value="Genomic_DNA"/>
</dbReference>
<accession>A0A1V6Q6H9</accession>
<protein>
    <submittedName>
        <fullName evidence="2">Uncharacterized protein</fullName>
    </submittedName>
</protein>
<sequence>MPQNKVTSKSGLGLDKSRSTGAAAPVLRQH</sequence>
<reference evidence="3" key="1">
    <citation type="journal article" date="2017" name="Nat. Microbiol.">
        <title>Global analysis of biosynthetic gene clusters reveals vast potential of secondary metabolite production in Penicillium species.</title>
        <authorList>
            <person name="Nielsen J.C."/>
            <person name="Grijseels S."/>
            <person name="Prigent S."/>
            <person name="Ji B."/>
            <person name="Dainat J."/>
            <person name="Nielsen K.F."/>
            <person name="Frisvad J.C."/>
            <person name="Workman M."/>
            <person name="Nielsen J."/>
        </authorList>
    </citation>
    <scope>NUCLEOTIDE SEQUENCE [LARGE SCALE GENOMIC DNA]</scope>
    <source>
        <strain evidence="3">IBT 29525</strain>
    </source>
</reference>
<name>A0A1V6Q6H9_9EURO</name>
<feature type="compositionally biased region" description="Polar residues" evidence="1">
    <location>
        <begin position="1"/>
        <end position="10"/>
    </location>
</feature>
<evidence type="ECO:0000313" key="2">
    <source>
        <dbReference type="EMBL" id="OQD84840.1"/>
    </source>
</evidence>
<dbReference type="Proteomes" id="UP000191612">
    <property type="component" value="Unassembled WGS sequence"/>
</dbReference>
<gene>
    <name evidence="2" type="ORF">PENSOL_c109G05301</name>
</gene>
<evidence type="ECO:0000313" key="3">
    <source>
        <dbReference type="Proteomes" id="UP000191612"/>
    </source>
</evidence>
<keyword evidence="3" id="KW-1185">Reference proteome</keyword>
<feature type="region of interest" description="Disordered" evidence="1">
    <location>
        <begin position="1"/>
        <end position="30"/>
    </location>
</feature>
<dbReference type="AlphaFoldDB" id="A0A1V6Q6H9"/>
<proteinExistence type="predicted"/>